<feature type="non-terminal residue" evidence="1">
    <location>
        <position position="1"/>
    </location>
</feature>
<reference evidence="1" key="1">
    <citation type="submission" date="2018-05" db="EMBL/GenBank/DDBJ databases">
        <authorList>
            <person name="Lanie J.A."/>
            <person name="Ng W.-L."/>
            <person name="Kazmierczak K.M."/>
            <person name="Andrzejewski T.M."/>
            <person name="Davidsen T.M."/>
            <person name="Wayne K.J."/>
            <person name="Tettelin H."/>
            <person name="Glass J.I."/>
            <person name="Rusch D."/>
            <person name="Podicherti R."/>
            <person name="Tsui H.-C.T."/>
            <person name="Winkler M.E."/>
        </authorList>
    </citation>
    <scope>NUCLEOTIDE SEQUENCE</scope>
</reference>
<sequence>TPLHNGFDYTVSSNTLNIPNKTISASDRIDVMYFAVTSATKPTGFRIFKDMLNRIFYKRISKDGTTTLANDLEPSDQTITVANGSVLGEADGTTQLPGVIFIDKERIEFFQKSSNVLSQLRRGTLGTGIKAHSGGTKVVDASGKNTVPYGDTIYTNTYISDGSTVSFNTTFTPSVAPAGTTEPGKPDIDIFIGGQRLLWRSEDGSTLNYVCDGSTANVVLTSSVPANVQIKILQKKGRVWYTQGSSTAADGKGLNQSMTTAARFIAEQPTNAPE</sequence>
<gene>
    <name evidence="1" type="ORF">METZ01_LOCUS335329</name>
</gene>
<name>A0A382QC73_9ZZZZ</name>
<evidence type="ECO:0000313" key="1">
    <source>
        <dbReference type="EMBL" id="SVC82475.1"/>
    </source>
</evidence>
<dbReference type="AlphaFoldDB" id="A0A382QC73"/>
<protein>
    <submittedName>
        <fullName evidence="1">Uncharacterized protein</fullName>
    </submittedName>
</protein>
<accession>A0A382QC73</accession>
<dbReference type="EMBL" id="UINC01113087">
    <property type="protein sequence ID" value="SVC82475.1"/>
    <property type="molecule type" value="Genomic_DNA"/>
</dbReference>
<proteinExistence type="predicted"/>
<organism evidence="1">
    <name type="scientific">marine metagenome</name>
    <dbReference type="NCBI Taxonomy" id="408172"/>
    <lineage>
        <taxon>unclassified sequences</taxon>
        <taxon>metagenomes</taxon>
        <taxon>ecological metagenomes</taxon>
    </lineage>
</organism>